<keyword evidence="1" id="KW-0472">Membrane</keyword>
<feature type="transmembrane region" description="Helical" evidence="1">
    <location>
        <begin position="222"/>
        <end position="247"/>
    </location>
</feature>
<dbReference type="Pfam" id="PF21534">
    <property type="entry name" value="Rost"/>
    <property type="match status" value="1"/>
</dbReference>
<dbReference type="InterPro" id="IPR049352">
    <property type="entry name" value="Rost"/>
</dbReference>
<keyword evidence="1" id="KW-0812">Transmembrane</keyword>
<dbReference type="GO" id="GO:0016020">
    <property type="term" value="C:membrane"/>
    <property type="evidence" value="ECO:0007669"/>
    <property type="project" value="TreeGrafter"/>
</dbReference>
<dbReference type="InParanoid" id="A0A0N1PGW6"/>
<evidence type="ECO:0000313" key="2">
    <source>
        <dbReference type="EMBL" id="KPJ16447.1"/>
    </source>
</evidence>
<proteinExistence type="predicted"/>
<feature type="transmembrane region" description="Helical" evidence="1">
    <location>
        <begin position="115"/>
        <end position="136"/>
    </location>
</feature>
<dbReference type="STRING" id="76193.A0A0N1PGW6"/>
<feature type="transmembrane region" description="Helical" evidence="1">
    <location>
        <begin position="68"/>
        <end position="94"/>
    </location>
</feature>
<dbReference type="PANTHER" id="PTHR12242:SF1">
    <property type="entry name" value="MYND-TYPE DOMAIN-CONTAINING PROTEIN"/>
    <property type="match status" value="1"/>
</dbReference>
<keyword evidence="1" id="KW-1133">Transmembrane helix</keyword>
<dbReference type="EMBL" id="KQ460226">
    <property type="protein sequence ID" value="KPJ16447.1"/>
    <property type="molecule type" value="Genomic_DNA"/>
</dbReference>
<feature type="transmembrane region" description="Helical" evidence="1">
    <location>
        <begin position="180"/>
        <end position="199"/>
    </location>
</feature>
<feature type="transmembrane region" description="Helical" evidence="1">
    <location>
        <begin position="151"/>
        <end position="168"/>
    </location>
</feature>
<reference evidence="2 3" key="1">
    <citation type="journal article" date="2015" name="Nat. Commun.">
        <title>Outbred genome sequencing and CRISPR/Cas9 gene editing in butterflies.</title>
        <authorList>
            <person name="Li X."/>
            <person name="Fan D."/>
            <person name="Zhang W."/>
            <person name="Liu G."/>
            <person name="Zhang L."/>
            <person name="Zhao L."/>
            <person name="Fang X."/>
            <person name="Chen L."/>
            <person name="Dong Y."/>
            <person name="Chen Y."/>
            <person name="Ding Y."/>
            <person name="Zhao R."/>
            <person name="Feng M."/>
            <person name="Zhu Y."/>
            <person name="Feng Y."/>
            <person name="Jiang X."/>
            <person name="Zhu D."/>
            <person name="Xiang H."/>
            <person name="Feng X."/>
            <person name="Li S."/>
            <person name="Wang J."/>
            <person name="Zhang G."/>
            <person name="Kronforst M.R."/>
            <person name="Wang W."/>
        </authorList>
    </citation>
    <scope>NUCLEOTIDE SEQUENCE [LARGE SCALE GENOMIC DNA]</scope>
    <source>
        <strain evidence="2">Ya'a_city_454_Pm</strain>
        <tissue evidence="2">Whole body</tissue>
    </source>
</reference>
<protein>
    <submittedName>
        <fullName evidence="2">Protein rolling stone</fullName>
    </submittedName>
</protein>
<evidence type="ECO:0000313" key="3">
    <source>
        <dbReference type="Proteomes" id="UP000053240"/>
    </source>
</evidence>
<dbReference type="FunCoup" id="A0A0N1PGW6">
    <property type="interactions" value="18"/>
</dbReference>
<accession>A0A0N1PGW6</accession>
<feature type="transmembrane region" description="Helical" evidence="1">
    <location>
        <begin position="42"/>
        <end position="62"/>
    </location>
</feature>
<keyword evidence="3" id="KW-1185">Reference proteome</keyword>
<name>A0A0N1PGW6_PAPMA</name>
<sequence>MGVVKDYFKYQLQWQMFMLEHEDVSDFYLSPFQRNRSAVPLLFVRAIICLGCVGILISSVIYDIMPFGYWPIFLTHWGLILNTIAAAFGIIVSARAYLRGPIDATFGLPRYVKMYWAMTNIATVVAFFITVFYWSFLTGEVAEDSDMNKTVNVFVHAVNTVLMLSMLLSSRQPLNLLHIYQSVSVPVIYLIFSLIYYYAGGTNPLTGGSYIYPPLDWSQPGIASITVVLSLVLLIVLHAVCVLLTFGRDALGRRLLRDNKYPVTNDSYGNFRAP</sequence>
<dbReference type="Proteomes" id="UP000053240">
    <property type="component" value="Unassembled WGS sequence"/>
</dbReference>
<organism evidence="2 3">
    <name type="scientific">Papilio machaon</name>
    <name type="common">Old World swallowtail butterfly</name>
    <dbReference type="NCBI Taxonomy" id="76193"/>
    <lineage>
        <taxon>Eukaryota</taxon>
        <taxon>Metazoa</taxon>
        <taxon>Ecdysozoa</taxon>
        <taxon>Arthropoda</taxon>
        <taxon>Hexapoda</taxon>
        <taxon>Insecta</taxon>
        <taxon>Pterygota</taxon>
        <taxon>Neoptera</taxon>
        <taxon>Endopterygota</taxon>
        <taxon>Lepidoptera</taxon>
        <taxon>Glossata</taxon>
        <taxon>Ditrysia</taxon>
        <taxon>Papilionoidea</taxon>
        <taxon>Papilionidae</taxon>
        <taxon>Papilioninae</taxon>
        <taxon>Papilio</taxon>
    </lineage>
</organism>
<evidence type="ECO:0000256" key="1">
    <source>
        <dbReference type="SAM" id="Phobius"/>
    </source>
</evidence>
<dbReference type="PANTHER" id="PTHR12242">
    <property type="entry name" value="OS02G0130600 PROTEIN-RELATED"/>
    <property type="match status" value="1"/>
</dbReference>
<gene>
    <name evidence="2" type="ORF">RR48_05526</name>
</gene>
<dbReference type="AlphaFoldDB" id="A0A0N1PGW6"/>